<name>A0A3B4D5C1_PYGNA</name>
<organism evidence="16 17">
    <name type="scientific">Pygocentrus nattereri</name>
    <name type="common">Red-bellied piranha</name>
    <dbReference type="NCBI Taxonomy" id="42514"/>
    <lineage>
        <taxon>Eukaryota</taxon>
        <taxon>Metazoa</taxon>
        <taxon>Chordata</taxon>
        <taxon>Craniata</taxon>
        <taxon>Vertebrata</taxon>
        <taxon>Euteleostomi</taxon>
        <taxon>Actinopterygii</taxon>
        <taxon>Neopterygii</taxon>
        <taxon>Teleostei</taxon>
        <taxon>Ostariophysi</taxon>
        <taxon>Characiformes</taxon>
        <taxon>Characoidei</taxon>
        <taxon>Pygocentrus</taxon>
    </lineage>
</organism>
<dbReference type="GeneTree" id="ENSGT00940000161847"/>
<dbReference type="InterPro" id="IPR001003">
    <property type="entry name" value="MHC_II_a_N"/>
</dbReference>
<evidence type="ECO:0000256" key="7">
    <source>
        <dbReference type="ARBA" id="ARBA00023130"/>
    </source>
</evidence>
<dbReference type="Proteomes" id="UP001501920">
    <property type="component" value="Chromosome 29"/>
</dbReference>
<dbReference type="InterPro" id="IPR013783">
    <property type="entry name" value="Ig-like_fold"/>
</dbReference>
<evidence type="ECO:0000256" key="2">
    <source>
        <dbReference type="ARBA" id="ARBA00007394"/>
    </source>
</evidence>
<keyword evidence="6 13" id="KW-1133">Transmembrane helix</keyword>
<dbReference type="SMART" id="SM00920">
    <property type="entry name" value="MHC_II_alpha"/>
    <property type="match status" value="1"/>
</dbReference>
<dbReference type="STRING" id="42514.ENSPNAP00000018730"/>
<dbReference type="InterPro" id="IPR036179">
    <property type="entry name" value="Ig-like_dom_sf"/>
</dbReference>
<feature type="signal peptide" evidence="14">
    <location>
        <begin position="1"/>
        <end position="17"/>
    </location>
</feature>
<evidence type="ECO:0000313" key="16">
    <source>
        <dbReference type="Ensembl" id="ENSPNAP00000018730.2"/>
    </source>
</evidence>
<dbReference type="PROSITE" id="PS50835">
    <property type="entry name" value="IG_LIKE"/>
    <property type="match status" value="1"/>
</dbReference>
<dbReference type="InterPro" id="IPR011162">
    <property type="entry name" value="MHC_I/II-like_Ag-recog"/>
</dbReference>
<reference evidence="16" key="3">
    <citation type="submission" date="2025-09" db="UniProtKB">
        <authorList>
            <consortium name="Ensembl"/>
        </authorList>
    </citation>
    <scope>IDENTIFICATION</scope>
</reference>
<evidence type="ECO:0000313" key="17">
    <source>
        <dbReference type="Proteomes" id="UP001501920"/>
    </source>
</evidence>
<evidence type="ECO:0000256" key="11">
    <source>
        <dbReference type="ARBA" id="ARBA00023182"/>
    </source>
</evidence>
<evidence type="ECO:0000256" key="9">
    <source>
        <dbReference type="ARBA" id="ARBA00023157"/>
    </source>
</evidence>
<dbReference type="AlphaFoldDB" id="A0A3B4D5C1"/>
<feature type="domain" description="Ig-like" evidence="15">
    <location>
        <begin position="100"/>
        <end position="192"/>
    </location>
</feature>
<dbReference type="Gene3D" id="3.10.320.10">
    <property type="entry name" value="Class II Histocompatibility Antigen, M Beta Chain, Chain B, domain 1"/>
    <property type="match status" value="1"/>
</dbReference>
<evidence type="ECO:0000256" key="4">
    <source>
        <dbReference type="ARBA" id="ARBA00022729"/>
    </source>
</evidence>
<evidence type="ECO:0000256" key="12">
    <source>
        <dbReference type="ARBA" id="ARBA00023319"/>
    </source>
</evidence>
<dbReference type="Gene3D" id="2.60.40.10">
    <property type="entry name" value="Immunoglobulins"/>
    <property type="match status" value="1"/>
</dbReference>
<comment type="similarity">
    <text evidence="2">Belongs to the MHC class II family.</text>
</comment>
<feature type="transmembrane region" description="Helical" evidence="13">
    <location>
        <begin position="204"/>
        <end position="229"/>
    </location>
</feature>
<keyword evidence="8 13" id="KW-0472">Membrane</keyword>
<dbReference type="InterPro" id="IPR003597">
    <property type="entry name" value="Ig_C1-set"/>
</dbReference>
<reference evidence="16 17" key="1">
    <citation type="submission" date="2020-10" db="EMBL/GenBank/DDBJ databases">
        <title>Pygocentrus nattereri (red-bellied piranha) genome, fPygNat1, primary haplotype.</title>
        <authorList>
            <person name="Myers G."/>
            <person name="Meyer A."/>
            <person name="Karagic N."/>
            <person name="Pippel M."/>
            <person name="Winkler S."/>
            <person name="Tracey A."/>
            <person name="Wood J."/>
            <person name="Formenti G."/>
            <person name="Howe K."/>
            <person name="Fedrigo O."/>
            <person name="Jarvis E.D."/>
        </authorList>
    </citation>
    <scope>NUCLEOTIDE SEQUENCE [LARGE SCALE GENOMIC DNA]</scope>
</reference>
<dbReference type="Pfam" id="PF00993">
    <property type="entry name" value="MHC_II_alpha"/>
    <property type="match status" value="1"/>
</dbReference>
<dbReference type="InterPro" id="IPR050160">
    <property type="entry name" value="MHC/Immunoglobulin"/>
</dbReference>
<evidence type="ECO:0000256" key="6">
    <source>
        <dbReference type="ARBA" id="ARBA00022989"/>
    </source>
</evidence>
<dbReference type="InterPro" id="IPR003006">
    <property type="entry name" value="Ig/MHC_CS"/>
</dbReference>
<accession>A0A3B4D5C1</accession>
<dbReference type="SMART" id="SM00407">
    <property type="entry name" value="IGc1"/>
    <property type="match status" value="1"/>
</dbReference>
<dbReference type="PANTHER" id="PTHR19944">
    <property type="entry name" value="MHC CLASS II-RELATED"/>
    <property type="match status" value="1"/>
</dbReference>
<feature type="chain" id="PRO_5043478623" description="Ig-like domain-containing protein" evidence="14">
    <location>
        <begin position="18"/>
        <end position="278"/>
    </location>
</feature>
<keyword evidence="10" id="KW-0325">Glycoprotein</keyword>
<evidence type="ECO:0000256" key="13">
    <source>
        <dbReference type="SAM" id="Phobius"/>
    </source>
</evidence>
<keyword evidence="3 13" id="KW-0812">Transmembrane</keyword>
<evidence type="ECO:0000256" key="10">
    <source>
        <dbReference type="ARBA" id="ARBA00023180"/>
    </source>
</evidence>
<sequence length="278" mass="30624">MKLCLILVCAAVLHTEAKFKHKDIRLVVCSDTEKEQIYGLDGEEMWHADFTQGKEVMTMPDFADPSYYEEGAYEGAVANAETCKQNLALFVKATKSPAEPKVAPQTSIYSKSDVELGARNTLICHITGFYPARVGVQWTRNDVKVTDEASLSRYYVTDDRTFNLISTLSFTPKQGDIYTCTVEHVALDRPLTKTWDVQVPPPSLGPTVFCVAGLAAGLLGTAVGIFFFIKGSHKGSSKGNCGKQSPDFVRWALLSEQKLLELLGKKKLVGKTTPLTFK</sequence>
<keyword evidence="9" id="KW-1015">Disulfide bond</keyword>
<dbReference type="OMA" id="PPFIDHM"/>
<evidence type="ECO:0000256" key="14">
    <source>
        <dbReference type="SAM" id="SignalP"/>
    </source>
</evidence>
<proteinExistence type="inferred from homology"/>
<evidence type="ECO:0000256" key="5">
    <source>
        <dbReference type="ARBA" id="ARBA00022859"/>
    </source>
</evidence>
<dbReference type="GO" id="GO:0002504">
    <property type="term" value="P:antigen processing and presentation of peptide or polysaccharide antigen via MHC class II"/>
    <property type="evidence" value="ECO:0007669"/>
    <property type="project" value="UniProtKB-KW"/>
</dbReference>
<dbReference type="SUPFAM" id="SSF48726">
    <property type="entry name" value="Immunoglobulin"/>
    <property type="match status" value="1"/>
</dbReference>
<reference evidence="16" key="2">
    <citation type="submission" date="2025-08" db="UniProtKB">
        <authorList>
            <consortium name="Ensembl"/>
        </authorList>
    </citation>
    <scope>IDENTIFICATION</scope>
</reference>
<dbReference type="Ensembl" id="ENSPNAT00000028092.2">
    <property type="protein sequence ID" value="ENSPNAP00000018730.2"/>
    <property type="gene ID" value="ENSPNAG00000025171.2"/>
</dbReference>
<comment type="subcellular location">
    <subcellularLocation>
        <location evidence="1">Membrane</location>
        <topology evidence="1">Single-pass type I membrane protein</topology>
    </subcellularLocation>
</comment>
<keyword evidence="7" id="KW-1064">Adaptive immunity</keyword>
<dbReference type="InterPro" id="IPR014745">
    <property type="entry name" value="MHC_II_a/b_N"/>
</dbReference>
<evidence type="ECO:0000256" key="1">
    <source>
        <dbReference type="ARBA" id="ARBA00004479"/>
    </source>
</evidence>
<evidence type="ECO:0000256" key="8">
    <source>
        <dbReference type="ARBA" id="ARBA00023136"/>
    </source>
</evidence>
<dbReference type="GO" id="GO:0002250">
    <property type="term" value="P:adaptive immune response"/>
    <property type="evidence" value="ECO:0007669"/>
    <property type="project" value="UniProtKB-KW"/>
</dbReference>
<protein>
    <recommendedName>
        <fullName evidence="15">Ig-like domain-containing protein</fullName>
    </recommendedName>
</protein>
<keyword evidence="11" id="KW-0491">MHC II</keyword>
<dbReference type="SUPFAM" id="SSF54452">
    <property type="entry name" value="MHC antigen-recognition domain"/>
    <property type="match status" value="1"/>
</dbReference>
<dbReference type="Pfam" id="PF07654">
    <property type="entry name" value="C1-set"/>
    <property type="match status" value="1"/>
</dbReference>
<dbReference type="PROSITE" id="PS00290">
    <property type="entry name" value="IG_MHC"/>
    <property type="match status" value="1"/>
</dbReference>
<dbReference type="OrthoDB" id="8925804at2759"/>
<dbReference type="PANTHER" id="PTHR19944:SF86">
    <property type="entry name" value="HLA CLASS II HISTOCOMPATIBILITY ANTIGEN, DR ALPHA CHAIN"/>
    <property type="match status" value="1"/>
</dbReference>
<keyword evidence="5" id="KW-0391">Immunity</keyword>
<dbReference type="InterPro" id="IPR007110">
    <property type="entry name" value="Ig-like_dom"/>
</dbReference>
<keyword evidence="4 14" id="KW-0732">Signal</keyword>
<keyword evidence="12" id="KW-0393">Immunoglobulin domain</keyword>
<dbReference type="GO" id="GO:0042613">
    <property type="term" value="C:MHC class II protein complex"/>
    <property type="evidence" value="ECO:0007669"/>
    <property type="project" value="UniProtKB-KW"/>
</dbReference>
<evidence type="ECO:0000256" key="3">
    <source>
        <dbReference type="ARBA" id="ARBA00022692"/>
    </source>
</evidence>
<keyword evidence="17" id="KW-1185">Reference proteome</keyword>
<evidence type="ECO:0000259" key="15">
    <source>
        <dbReference type="PROSITE" id="PS50835"/>
    </source>
</evidence>